<reference evidence="1" key="2">
    <citation type="submission" date="2002-01" db="EMBL/GenBank/DDBJ databases">
        <title>Oryza sativa nipponbare(GA3) genomic DNA, chromosome 8, PAC clone:P0689D06.</title>
        <authorList>
            <person name="Sasaki T."/>
            <person name="Matsumoto T."/>
            <person name="Yamamoto K."/>
        </authorList>
    </citation>
    <scope>NUCLEOTIDE SEQUENCE</scope>
</reference>
<evidence type="ECO:0000313" key="1">
    <source>
        <dbReference type="EMBL" id="BAD01739.1"/>
    </source>
</evidence>
<accession>Q6Z988</accession>
<name>Q6Z988_ORYSJ</name>
<protein>
    <submittedName>
        <fullName evidence="2">Uncharacterized protein</fullName>
    </submittedName>
</protein>
<dbReference type="EMBL" id="AP004621">
    <property type="protein sequence ID" value="BAD01739.1"/>
    <property type="molecule type" value="Genomic_DNA"/>
</dbReference>
<dbReference type="Proteomes" id="UP000000763">
    <property type="component" value="Chromosome 8"/>
</dbReference>
<reference evidence="3" key="4">
    <citation type="journal article" date="2008" name="Nucleic Acids Res.">
        <title>The rice annotation project database (RAP-DB): 2008 update.</title>
        <authorList>
            <consortium name="The rice annotation project (RAP)"/>
        </authorList>
    </citation>
    <scope>GENOME REANNOTATION</scope>
    <source>
        <strain evidence="3">cv. Nipponbare</strain>
    </source>
</reference>
<proteinExistence type="predicted"/>
<dbReference type="EMBL" id="AP004706">
    <property type="protein sequence ID" value="BAD03377.1"/>
    <property type="molecule type" value="Genomic_DNA"/>
</dbReference>
<evidence type="ECO:0000313" key="3">
    <source>
        <dbReference type="Proteomes" id="UP000000763"/>
    </source>
</evidence>
<organism evidence="2 3">
    <name type="scientific">Oryza sativa subsp. japonica</name>
    <name type="common">Rice</name>
    <dbReference type="NCBI Taxonomy" id="39947"/>
    <lineage>
        <taxon>Eukaryota</taxon>
        <taxon>Viridiplantae</taxon>
        <taxon>Streptophyta</taxon>
        <taxon>Embryophyta</taxon>
        <taxon>Tracheophyta</taxon>
        <taxon>Spermatophyta</taxon>
        <taxon>Magnoliopsida</taxon>
        <taxon>Liliopsida</taxon>
        <taxon>Poales</taxon>
        <taxon>Poaceae</taxon>
        <taxon>BOP clade</taxon>
        <taxon>Oryzoideae</taxon>
        <taxon>Oryzeae</taxon>
        <taxon>Oryzinae</taxon>
        <taxon>Oryza</taxon>
        <taxon>Oryza sativa</taxon>
    </lineage>
</organism>
<gene>
    <name evidence="2" type="ORF">P0683E12.6</name>
    <name evidence="1" type="ORF">P0689D06.10</name>
</gene>
<reference evidence="2" key="1">
    <citation type="submission" date="2002-01" db="EMBL/GenBank/DDBJ databases">
        <title>Oryza sativa nipponbare(GA3) genomic DNA, chromosome 8, PAC clone:P0683E12.</title>
        <authorList>
            <person name="Sasaki T."/>
            <person name="Matsumoto T."/>
            <person name="Yamamoto K."/>
        </authorList>
    </citation>
    <scope>NUCLEOTIDE SEQUENCE</scope>
</reference>
<evidence type="ECO:0000313" key="2">
    <source>
        <dbReference type="EMBL" id="BAD03377.1"/>
    </source>
</evidence>
<sequence>MANQSIFAARRGIIPNTTSHLMKNRNVSIKGNQHLVVYHIQRHNKVEARSSYEGLHCKTETEPPWESSRDALREPLWRRLGSTMGRSKRMGWAGCAMAMPSPAVLVPELSLWIPRELFEVNVHGRRSREAGSRQRRVETNS</sequence>
<dbReference type="AlphaFoldDB" id="Q6Z988"/>
<reference evidence="3" key="3">
    <citation type="journal article" date="2005" name="Nature">
        <title>The map-based sequence of the rice genome.</title>
        <authorList>
            <consortium name="International rice genome sequencing project (IRGSP)"/>
            <person name="Matsumoto T."/>
            <person name="Wu J."/>
            <person name="Kanamori H."/>
            <person name="Katayose Y."/>
            <person name="Fujisawa M."/>
            <person name="Namiki N."/>
            <person name="Mizuno H."/>
            <person name="Yamamoto K."/>
            <person name="Antonio B.A."/>
            <person name="Baba T."/>
            <person name="Sakata K."/>
            <person name="Nagamura Y."/>
            <person name="Aoki H."/>
            <person name="Arikawa K."/>
            <person name="Arita K."/>
            <person name="Bito T."/>
            <person name="Chiden Y."/>
            <person name="Fujitsuka N."/>
            <person name="Fukunaka R."/>
            <person name="Hamada M."/>
            <person name="Harada C."/>
            <person name="Hayashi A."/>
            <person name="Hijishita S."/>
            <person name="Honda M."/>
            <person name="Hosokawa S."/>
            <person name="Ichikawa Y."/>
            <person name="Idonuma A."/>
            <person name="Iijima M."/>
            <person name="Ikeda M."/>
            <person name="Ikeno M."/>
            <person name="Ito K."/>
            <person name="Ito S."/>
            <person name="Ito T."/>
            <person name="Ito Y."/>
            <person name="Ito Y."/>
            <person name="Iwabuchi A."/>
            <person name="Kamiya K."/>
            <person name="Karasawa W."/>
            <person name="Kurita K."/>
            <person name="Katagiri S."/>
            <person name="Kikuta A."/>
            <person name="Kobayashi H."/>
            <person name="Kobayashi N."/>
            <person name="Machita K."/>
            <person name="Maehara T."/>
            <person name="Masukawa M."/>
            <person name="Mizubayashi T."/>
            <person name="Mukai Y."/>
            <person name="Nagasaki H."/>
            <person name="Nagata Y."/>
            <person name="Naito S."/>
            <person name="Nakashima M."/>
            <person name="Nakama Y."/>
            <person name="Nakamichi Y."/>
            <person name="Nakamura M."/>
            <person name="Meguro A."/>
            <person name="Negishi M."/>
            <person name="Ohta I."/>
            <person name="Ohta T."/>
            <person name="Okamoto M."/>
            <person name="Ono N."/>
            <person name="Saji S."/>
            <person name="Sakaguchi M."/>
            <person name="Sakai K."/>
            <person name="Shibata M."/>
            <person name="Shimokawa T."/>
            <person name="Song J."/>
            <person name="Takazaki Y."/>
            <person name="Terasawa K."/>
            <person name="Tsugane M."/>
            <person name="Tsuji K."/>
            <person name="Ueda S."/>
            <person name="Waki K."/>
            <person name="Yamagata H."/>
            <person name="Yamamoto M."/>
            <person name="Yamamoto S."/>
            <person name="Yamane H."/>
            <person name="Yoshiki S."/>
            <person name="Yoshihara R."/>
            <person name="Yukawa K."/>
            <person name="Zhong H."/>
            <person name="Yano M."/>
            <person name="Yuan Q."/>
            <person name="Ouyang S."/>
            <person name="Liu J."/>
            <person name="Jones K.M."/>
            <person name="Gansberger K."/>
            <person name="Moffat K."/>
            <person name="Hill J."/>
            <person name="Bera J."/>
            <person name="Fadrosh D."/>
            <person name="Jin S."/>
            <person name="Johri S."/>
            <person name="Kim M."/>
            <person name="Overton L."/>
            <person name="Reardon M."/>
            <person name="Tsitrin T."/>
            <person name="Vuong H."/>
            <person name="Weaver B."/>
            <person name="Ciecko A."/>
            <person name="Tallon L."/>
            <person name="Jackson J."/>
            <person name="Pai G."/>
            <person name="Aken S.V."/>
            <person name="Utterback T."/>
            <person name="Reidmuller S."/>
            <person name="Feldblyum T."/>
            <person name="Hsiao J."/>
            <person name="Zismann V."/>
            <person name="Iobst S."/>
            <person name="de Vazeille A.R."/>
            <person name="Buell C.R."/>
            <person name="Ying K."/>
            <person name="Li Y."/>
            <person name="Lu T."/>
            <person name="Huang Y."/>
            <person name="Zhao Q."/>
            <person name="Feng Q."/>
            <person name="Zhang L."/>
            <person name="Zhu J."/>
            <person name="Weng Q."/>
            <person name="Mu J."/>
            <person name="Lu Y."/>
            <person name="Fan D."/>
            <person name="Liu Y."/>
            <person name="Guan J."/>
            <person name="Zhang Y."/>
            <person name="Yu S."/>
            <person name="Liu X."/>
            <person name="Zhang Y."/>
            <person name="Hong G."/>
            <person name="Han B."/>
            <person name="Choisne N."/>
            <person name="Demange N."/>
            <person name="Orjeda G."/>
            <person name="Samain S."/>
            <person name="Cattolico L."/>
            <person name="Pelletier E."/>
            <person name="Couloux A."/>
            <person name="Segurens B."/>
            <person name="Wincker P."/>
            <person name="D'Hont A."/>
            <person name="Scarpelli C."/>
            <person name="Weissenbach J."/>
            <person name="Salanoubat M."/>
            <person name="Quetier F."/>
            <person name="Yu Y."/>
            <person name="Kim H.R."/>
            <person name="Rambo T."/>
            <person name="Currie J."/>
            <person name="Collura K."/>
            <person name="Luo M."/>
            <person name="Yang T."/>
            <person name="Ammiraju J.S.S."/>
            <person name="Engler F."/>
            <person name="Soderlund C."/>
            <person name="Wing R.A."/>
            <person name="Palmer L.E."/>
            <person name="de la Bastide M."/>
            <person name="Spiegel L."/>
            <person name="Nascimento L."/>
            <person name="Zutavern T."/>
            <person name="O'Shaughnessy A."/>
            <person name="Dike S."/>
            <person name="Dedhia N."/>
            <person name="Preston R."/>
            <person name="Balija V."/>
            <person name="McCombie W.R."/>
            <person name="Chow T."/>
            <person name="Chen H."/>
            <person name="Chung M."/>
            <person name="Chen C."/>
            <person name="Shaw J."/>
            <person name="Wu H."/>
            <person name="Hsiao K."/>
            <person name="Chao Y."/>
            <person name="Chu M."/>
            <person name="Cheng C."/>
            <person name="Hour A."/>
            <person name="Lee P."/>
            <person name="Lin S."/>
            <person name="Lin Y."/>
            <person name="Liou J."/>
            <person name="Liu S."/>
            <person name="Hsing Y."/>
            <person name="Raghuvanshi S."/>
            <person name="Mohanty A."/>
            <person name="Bharti A.K."/>
            <person name="Gaur A."/>
            <person name="Gupta V."/>
            <person name="Kumar D."/>
            <person name="Ravi V."/>
            <person name="Vij S."/>
            <person name="Kapur A."/>
            <person name="Khurana P."/>
            <person name="Khurana P."/>
            <person name="Khurana J.P."/>
            <person name="Tyagi A.K."/>
            <person name="Gaikwad K."/>
            <person name="Singh A."/>
            <person name="Dalal V."/>
            <person name="Srivastava S."/>
            <person name="Dixit A."/>
            <person name="Pal A.K."/>
            <person name="Ghazi I.A."/>
            <person name="Yadav M."/>
            <person name="Pandit A."/>
            <person name="Bhargava A."/>
            <person name="Sureshbabu K."/>
            <person name="Batra K."/>
            <person name="Sharma T.R."/>
            <person name="Mohapatra T."/>
            <person name="Singh N.K."/>
            <person name="Messing J."/>
            <person name="Nelson A.B."/>
            <person name="Fuks G."/>
            <person name="Kavchok S."/>
            <person name="Keizer G."/>
            <person name="Linton E."/>
            <person name="Llaca V."/>
            <person name="Song R."/>
            <person name="Tanyolac B."/>
            <person name="Young S."/>
            <person name="Ho-Il K."/>
            <person name="Hahn J.H."/>
            <person name="Sangsakoo G."/>
            <person name="Vanavichit A."/>
            <person name="de Mattos Luiz.A.T."/>
            <person name="Zimmer P.D."/>
            <person name="Malone G."/>
            <person name="Dellagostin O."/>
            <person name="de Oliveira A.C."/>
            <person name="Bevan M."/>
            <person name="Bancroft I."/>
            <person name="Minx P."/>
            <person name="Cordum H."/>
            <person name="Wilson R."/>
            <person name="Cheng Z."/>
            <person name="Jin W."/>
            <person name="Jiang J."/>
            <person name="Leong S.A."/>
            <person name="Iwama H."/>
            <person name="Gojobori T."/>
            <person name="Itoh T."/>
            <person name="Niimura Y."/>
            <person name="Fujii Y."/>
            <person name="Habara T."/>
            <person name="Sakai H."/>
            <person name="Sato Y."/>
            <person name="Wilson G."/>
            <person name="Kumar K."/>
            <person name="McCouch S."/>
            <person name="Juretic N."/>
            <person name="Hoen D."/>
            <person name="Wright S."/>
            <person name="Bruskiewich R."/>
            <person name="Bureau T."/>
            <person name="Miyao A."/>
            <person name="Hirochika H."/>
            <person name="Nishikawa T."/>
            <person name="Kadowaki K."/>
            <person name="Sugiura M."/>
            <person name="Burr B."/>
            <person name="Sasaki T."/>
        </authorList>
    </citation>
    <scope>NUCLEOTIDE SEQUENCE [LARGE SCALE GENOMIC DNA]</scope>
    <source>
        <strain evidence="3">cv. Nipponbare</strain>
    </source>
</reference>